<sequence>MKIIQLFQYKDSISRKMPFFEEENQLNSLNDLMAFNLMNTEKVTEFIIEIEDDFAFEDAKQEELLMMCKNAKESIDHYFNTVLDDYTLNR</sequence>
<reference evidence="2" key="1">
    <citation type="submission" date="2016-11" db="EMBL/GenBank/DDBJ databases">
        <authorList>
            <person name="Varghese N."/>
            <person name="Submissions S."/>
        </authorList>
    </citation>
    <scope>NUCLEOTIDE SEQUENCE [LARGE SCALE GENOMIC DNA]</scope>
    <source>
        <strain evidence="2">DSM 26899</strain>
    </source>
</reference>
<gene>
    <name evidence="1" type="ORF">SAMN05444267_101265</name>
</gene>
<dbReference type="OrthoDB" id="673595at2"/>
<accession>A0A1M6Y2M3</accession>
<evidence type="ECO:0000313" key="2">
    <source>
        <dbReference type="Proteomes" id="UP000184364"/>
    </source>
</evidence>
<keyword evidence="2" id="KW-1185">Reference proteome</keyword>
<protein>
    <recommendedName>
        <fullName evidence="3">Heme oxygenase</fullName>
    </recommendedName>
</protein>
<dbReference type="EMBL" id="FRAV01000012">
    <property type="protein sequence ID" value="SHL12428.1"/>
    <property type="molecule type" value="Genomic_DNA"/>
</dbReference>
<evidence type="ECO:0000313" key="1">
    <source>
        <dbReference type="EMBL" id="SHL12428.1"/>
    </source>
</evidence>
<evidence type="ECO:0008006" key="3">
    <source>
        <dbReference type="Google" id="ProtNLM"/>
    </source>
</evidence>
<dbReference type="AlphaFoldDB" id="A0A1M6Y2M3"/>
<proteinExistence type="predicted"/>
<name>A0A1M6Y2M3_9FLAO</name>
<dbReference type="RefSeq" id="WP_073292673.1">
    <property type="nucleotide sequence ID" value="NZ_FRAV01000012.1"/>
</dbReference>
<dbReference type="Proteomes" id="UP000184364">
    <property type="component" value="Unassembled WGS sequence"/>
</dbReference>
<organism evidence="1 2">
    <name type="scientific">Chryseobacterium polytrichastri</name>
    <dbReference type="NCBI Taxonomy" id="1302687"/>
    <lineage>
        <taxon>Bacteria</taxon>
        <taxon>Pseudomonadati</taxon>
        <taxon>Bacteroidota</taxon>
        <taxon>Flavobacteriia</taxon>
        <taxon>Flavobacteriales</taxon>
        <taxon>Weeksellaceae</taxon>
        <taxon>Chryseobacterium group</taxon>
        <taxon>Chryseobacterium</taxon>
    </lineage>
</organism>